<proteinExistence type="predicted"/>
<dbReference type="PANTHER" id="PTHR36973:SF4">
    <property type="entry name" value="NODULATION PROTEIN"/>
    <property type="match status" value="1"/>
</dbReference>
<dbReference type="GO" id="GO:0008171">
    <property type="term" value="F:O-methyltransferase activity"/>
    <property type="evidence" value="ECO:0007669"/>
    <property type="project" value="TreeGrafter"/>
</dbReference>
<dbReference type="PANTHER" id="PTHR36973">
    <property type="entry name" value="SLL1456 PROTEIN-RELATED"/>
    <property type="match status" value="1"/>
</dbReference>
<organism evidence="2">
    <name type="scientific">viral metagenome</name>
    <dbReference type="NCBI Taxonomy" id="1070528"/>
    <lineage>
        <taxon>unclassified sequences</taxon>
        <taxon>metagenomes</taxon>
        <taxon>organismal metagenomes</taxon>
    </lineage>
</organism>
<dbReference type="EMBL" id="MN738927">
    <property type="protein sequence ID" value="QHT31914.1"/>
    <property type="molecule type" value="Genomic_DNA"/>
</dbReference>
<protein>
    <recommendedName>
        <fullName evidence="1">Methyltransferase FkbM domain-containing protein</fullName>
    </recommendedName>
</protein>
<name>A0A6C0ERU6_9ZZZZ</name>
<dbReference type="Gene3D" id="3.40.50.150">
    <property type="entry name" value="Vaccinia Virus protein VP39"/>
    <property type="match status" value="1"/>
</dbReference>
<evidence type="ECO:0000313" key="2">
    <source>
        <dbReference type="EMBL" id="QHT31914.1"/>
    </source>
</evidence>
<reference evidence="2" key="1">
    <citation type="journal article" date="2020" name="Nature">
        <title>Giant virus diversity and host interactions through global metagenomics.</title>
        <authorList>
            <person name="Schulz F."/>
            <person name="Roux S."/>
            <person name="Paez-Espino D."/>
            <person name="Jungbluth S."/>
            <person name="Walsh D.A."/>
            <person name="Denef V.J."/>
            <person name="McMahon K.D."/>
            <person name="Konstantinidis K.T."/>
            <person name="Eloe-Fadrosh E.A."/>
            <person name="Kyrpides N.C."/>
            <person name="Woyke T."/>
        </authorList>
    </citation>
    <scope>NUCLEOTIDE SEQUENCE</scope>
    <source>
        <strain evidence="2">GVMAG-M-3300009155-48</strain>
    </source>
</reference>
<accession>A0A6C0ERU6</accession>
<evidence type="ECO:0000259" key="1">
    <source>
        <dbReference type="Pfam" id="PF05050"/>
    </source>
</evidence>
<dbReference type="InterPro" id="IPR006342">
    <property type="entry name" value="FkbM_mtfrase"/>
</dbReference>
<feature type="domain" description="Methyltransferase FkbM" evidence="1">
    <location>
        <begin position="2"/>
        <end position="148"/>
    </location>
</feature>
<dbReference type="InterPro" id="IPR029063">
    <property type="entry name" value="SAM-dependent_MTases_sf"/>
</dbReference>
<dbReference type="AlphaFoldDB" id="A0A6C0ERU6"/>
<sequence length="172" mass="19652">MKNVVWIEAIPEKVNECIQKGIPNVYNAIITDEDYGDVVFNISNNSLSSSVLELGTHSIEHHDIHYVEKREGKSITIDTFFRTINIDASKYDFWNFDIQGAELLALKGGVQSIEHVKSIYLEVNENELYKNCGLMHEIDAFLAQYNFERVMTAMTPHGWGDALYIKSVNFES</sequence>
<dbReference type="Pfam" id="PF05050">
    <property type="entry name" value="Methyltransf_21"/>
    <property type="match status" value="1"/>
</dbReference>
<dbReference type="SUPFAM" id="SSF53335">
    <property type="entry name" value="S-adenosyl-L-methionine-dependent methyltransferases"/>
    <property type="match status" value="1"/>
</dbReference>
<dbReference type="InterPro" id="IPR053188">
    <property type="entry name" value="FkbM_Methyltransferase"/>
</dbReference>